<gene>
    <name evidence="5" type="ORF">SAMN04487907_105217</name>
</gene>
<proteinExistence type="inferred from homology"/>
<evidence type="ECO:0000313" key="6">
    <source>
        <dbReference type="Proteomes" id="UP000199438"/>
    </source>
</evidence>
<accession>A0A1I1K4D2</accession>
<reference evidence="6" key="1">
    <citation type="submission" date="2016-10" db="EMBL/GenBank/DDBJ databases">
        <authorList>
            <person name="Varghese N."/>
            <person name="Submissions S."/>
        </authorList>
    </citation>
    <scope>NUCLEOTIDE SEQUENCE [LARGE SCALE GENOMIC DNA]</scope>
    <source>
        <strain evidence="6">DSM 24499</strain>
    </source>
</reference>
<name>A0A1I1K4D2_9FLAO</name>
<dbReference type="CDD" id="cd00761">
    <property type="entry name" value="Glyco_tranf_GTA_type"/>
    <property type="match status" value="1"/>
</dbReference>
<dbReference type="PANTHER" id="PTHR43630">
    <property type="entry name" value="POLY-BETA-1,6-N-ACETYL-D-GLUCOSAMINE SYNTHASE"/>
    <property type="match status" value="1"/>
</dbReference>
<evidence type="ECO:0000259" key="4">
    <source>
        <dbReference type="Pfam" id="PF00535"/>
    </source>
</evidence>
<evidence type="ECO:0000313" key="5">
    <source>
        <dbReference type="EMBL" id="SFC55837.1"/>
    </source>
</evidence>
<keyword evidence="2" id="KW-0328">Glycosyltransferase</keyword>
<dbReference type="EMBL" id="FOKV01000005">
    <property type="protein sequence ID" value="SFC55837.1"/>
    <property type="molecule type" value="Genomic_DNA"/>
</dbReference>
<comment type="similarity">
    <text evidence="1">Belongs to the glycosyltransferase 2 family.</text>
</comment>
<keyword evidence="3 5" id="KW-0808">Transferase</keyword>
<evidence type="ECO:0000256" key="1">
    <source>
        <dbReference type="ARBA" id="ARBA00006739"/>
    </source>
</evidence>
<organism evidence="5 6">
    <name type="scientific">Zunongwangia mangrovi</name>
    <dbReference type="NCBI Taxonomy" id="1334022"/>
    <lineage>
        <taxon>Bacteria</taxon>
        <taxon>Pseudomonadati</taxon>
        <taxon>Bacteroidota</taxon>
        <taxon>Flavobacteriia</taxon>
        <taxon>Flavobacteriales</taxon>
        <taxon>Flavobacteriaceae</taxon>
        <taxon>Zunongwangia</taxon>
    </lineage>
</organism>
<protein>
    <submittedName>
        <fullName evidence="5">Glycosyl transferase family 2</fullName>
    </submittedName>
</protein>
<feature type="domain" description="Glycosyltransferase 2-like" evidence="4">
    <location>
        <begin position="5"/>
        <end position="129"/>
    </location>
</feature>
<evidence type="ECO:0000256" key="2">
    <source>
        <dbReference type="ARBA" id="ARBA00022676"/>
    </source>
</evidence>
<dbReference type="OrthoDB" id="1142396at2"/>
<dbReference type="GO" id="GO:0016757">
    <property type="term" value="F:glycosyltransferase activity"/>
    <property type="evidence" value="ECO:0007669"/>
    <property type="project" value="UniProtKB-KW"/>
</dbReference>
<sequence>MRIYIVIPAHNEADFIGLTLQSLVKQTFLPSKIVVVNDQSTDETPKIIQEFIENHPFIQLKNTTSSEAHQPGSKVINAFNAGLADLDEDYDLICKFDADLIFPENYLETIIEIFRKDPKIGMAAGHCTIDKNGEWIIENLTDKDHIRGALKAYRKDCFKAIGGLKPAMGWDTVDELLAQFHGWKIQTTEKLHVKHLKPTGANYNTKASRYKQGKAFYRLGYGFLITTIASAKLATLKNDLSLFPAYLKGYFQAKKGNENLLVSEEEAKFIRTLRWKKMKAKIIK</sequence>
<dbReference type="SUPFAM" id="SSF53448">
    <property type="entry name" value="Nucleotide-diphospho-sugar transferases"/>
    <property type="match status" value="1"/>
</dbReference>
<dbReference type="PANTHER" id="PTHR43630:SF1">
    <property type="entry name" value="POLY-BETA-1,6-N-ACETYL-D-GLUCOSAMINE SYNTHASE"/>
    <property type="match status" value="1"/>
</dbReference>
<dbReference type="InterPro" id="IPR001173">
    <property type="entry name" value="Glyco_trans_2-like"/>
</dbReference>
<evidence type="ECO:0000256" key="3">
    <source>
        <dbReference type="ARBA" id="ARBA00022679"/>
    </source>
</evidence>
<dbReference type="RefSeq" id="WP_092543237.1">
    <property type="nucleotide sequence ID" value="NZ_FOKV01000005.1"/>
</dbReference>
<dbReference type="Pfam" id="PF00535">
    <property type="entry name" value="Glycos_transf_2"/>
    <property type="match status" value="1"/>
</dbReference>
<keyword evidence="6" id="KW-1185">Reference proteome</keyword>
<dbReference type="AlphaFoldDB" id="A0A1I1K4D2"/>
<dbReference type="Proteomes" id="UP000199438">
    <property type="component" value="Unassembled WGS sequence"/>
</dbReference>
<dbReference type="InterPro" id="IPR029044">
    <property type="entry name" value="Nucleotide-diphossugar_trans"/>
</dbReference>
<dbReference type="STRING" id="1334022.SAMN04487907_105217"/>
<dbReference type="Gene3D" id="3.90.550.10">
    <property type="entry name" value="Spore Coat Polysaccharide Biosynthesis Protein SpsA, Chain A"/>
    <property type="match status" value="1"/>
</dbReference>